<dbReference type="AlphaFoldDB" id="A0A9P6NXU7"/>
<evidence type="ECO:0000313" key="2">
    <source>
        <dbReference type="Proteomes" id="UP000886653"/>
    </source>
</evidence>
<keyword evidence="2" id="KW-1185">Reference proteome</keyword>
<accession>A0A9P6NXU7</accession>
<sequence length="80" mass="9262">MNHPPLDFEEEQFFRFGLNYEPPTRLVRLQRPPSTCHRPDCPHLYPLSAIRSDVRAPVHAAVRADNHLLNPKARSPVDPR</sequence>
<reference evidence="1" key="1">
    <citation type="submission" date="2013-11" db="EMBL/GenBank/DDBJ databases">
        <title>Genome sequence of the fusiform rust pathogen reveals effectors for host alternation and coevolution with pine.</title>
        <authorList>
            <consortium name="DOE Joint Genome Institute"/>
            <person name="Smith K."/>
            <person name="Pendleton A."/>
            <person name="Kubisiak T."/>
            <person name="Anderson C."/>
            <person name="Salamov A."/>
            <person name="Aerts A."/>
            <person name="Riley R."/>
            <person name="Clum A."/>
            <person name="Lindquist E."/>
            <person name="Ence D."/>
            <person name="Campbell M."/>
            <person name="Kronenberg Z."/>
            <person name="Feau N."/>
            <person name="Dhillon B."/>
            <person name="Hamelin R."/>
            <person name="Burleigh J."/>
            <person name="Smith J."/>
            <person name="Yandell M."/>
            <person name="Nelson C."/>
            <person name="Grigoriev I."/>
            <person name="Davis J."/>
        </authorList>
    </citation>
    <scope>NUCLEOTIDE SEQUENCE</scope>
    <source>
        <strain evidence="1">G11</strain>
    </source>
</reference>
<evidence type="ECO:0000313" key="1">
    <source>
        <dbReference type="EMBL" id="KAG0152313.1"/>
    </source>
</evidence>
<comment type="caution">
    <text evidence="1">The sequence shown here is derived from an EMBL/GenBank/DDBJ whole genome shotgun (WGS) entry which is preliminary data.</text>
</comment>
<proteinExistence type="predicted"/>
<gene>
    <name evidence="1" type="ORF">CROQUDRAFT_85377</name>
</gene>
<dbReference type="EMBL" id="MU167208">
    <property type="protein sequence ID" value="KAG0152313.1"/>
    <property type="molecule type" value="Genomic_DNA"/>
</dbReference>
<protein>
    <submittedName>
        <fullName evidence="1">Uncharacterized protein</fullName>
    </submittedName>
</protein>
<organism evidence="1 2">
    <name type="scientific">Cronartium quercuum f. sp. fusiforme G11</name>
    <dbReference type="NCBI Taxonomy" id="708437"/>
    <lineage>
        <taxon>Eukaryota</taxon>
        <taxon>Fungi</taxon>
        <taxon>Dikarya</taxon>
        <taxon>Basidiomycota</taxon>
        <taxon>Pucciniomycotina</taxon>
        <taxon>Pucciniomycetes</taxon>
        <taxon>Pucciniales</taxon>
        <taxon>Coleosporiaceae</taxon>
        <taxon>Cronartium</taxon>
    </lineage>
</organism>
<dbReference type="Proteomes" id="UP000886653">
    <property type="component" value="Unassembled WGS sequence"/>
</dbReference>
<name>A0A9P6NXU7_9BASI</name>